<dbReference type="PROSITE" id="PS00369">
    <property type="entry name" value="PTS_HPR_HIS"/>
    <property type="match status" value="1"/>
</dbReference>
<dbReference type="SUPFAM" id="SSF55594">
    <property type="entry name" value="HPr-like"/>
    <property type="match status" value="1"/>
</dbReference>
<keyword evidence="4" id="KW-0598">Phosphotransferase system</keyword>
<evidence type="ECO:0000256" key="5">
    <source>
        <dbReference type="SAM" id="MobiDB-lite"/>
    </source>
</evidence>
<dbReference type="Pfam" id="PF00381">
    <property type="entry name" value="PTS-HPr"/>
    <property type="match status" value="1"/>
</dbReference>
<comment type="similarity">
    <text evidence="2">Belongs to the HPr family.</text>
</comment>
<dbReference type="AlphaFoldDB" id="A0A1W2EGV7"/>
<dbReference type="OrthoDB" id="9798965at2"/>
<organism evidence="7 8">
    <name type="scientific">Fulvimarina manganoxydans</name>
    <dbReference type="NCBI Taxonomy" id="937218"/>
    <lineage>
        <taxon>Bacteria</taxon>
        <taxon>Pseudomonadati</taxon>
        <taxon>Pseudomonadota</taxon>
        <taxon>Alphaproteobacteria</taxon>
        <taxon>Hyphomicrobiales</taxon>
        <taxon>Aurantimonadaceae</taxon>
        <taxon>Fulvimarina</taxon>
    </lineage>
</organism>
<comment type="subcellular location">
    <subcellularLocation>
        <location evidence="1">Cytoplasm</location>
    </subcellularLocation>
</comment>
<dbReference type="Gene3D" id="3.30.1340.10">
    <property type="entry name" value="HPr-like"/>
    <property type="match status" value="1"/>
</dbReference>
<dbReference type="PANTHER" id="PTHR33705">
    <property type="entry name" value="PHOSPHOCARRIER PROTEIN HPR"/>
    <property type="match status" value="1"/>
</dbReference>
<dbReference type="NCBIfam" id="TIGR01003">
    <property type="entry name" value="PTS_HPr_family"/>
    <property type="match status" value="1"/>
</dbReference>
<dbReference type="InterPro" id="IPR035895">
    <property type="entry name" value="HPr-like_sf"/>
</dbReference>
<dbReference type="InterPro" id="IPR050399">
    <property type="entry name" value="HPr"/>
</dbReference>
<dbReference type="PROSITE" id="PS51350">
    <property type="entry name" value="PTS_HPR_DOM"/>
    <property type="match status" value="1"/>
</dbReference>
<gene>
    <name evidence="7" type="ORF">SAMN06297251_12540</name>
</gene>
<evidence type="ECO:0000256" key="4">
    <source>
        <dbReference type="ARBA" id="ARBA00022683"/>
    </source>
</evidence>
<dbReference type="GO" id="GO:0005737">
    <property type="term" value="C:cytoplasm"/>
    <property type="evidence" value="ECO:0007669"/>
    <property type="project" value="UniProtKB-SubCell"/>
</dbReference>
<evidence type="ECO:0000256" key="3">
    <source>
        <dbReference type="ARBA" id="ARBA00022490"/>
    </source>
</evidence>
<feature type="region of interest" description="Disordered" evidence="5">
    <location>
        <begin position="1"/>
        <end position="28"/>
    </location>
</feature>
<evidence type="ECO:0000256" key="2">
    <source>
        <dbReference type="ARBA" id="ARBA00010736"/>
    </source>
</evidence>
<evidence type="ECO:0000313" key="8">
    <source>
        <dbReference type="Proteomes" id="UP000192656"/>
    </source>
</evidence>
<dbReference type="InterPro" id="IPR001020">
    <property type="entry name" value="PTS_HPr_His_P_site"/>
</dbReference>
<dbReference type="RefSeq" id="WP_084412242.1">
    <property type="nucleotide sequence ID" value="NZ_FWXR01000025.1"/>
</dbReference>
<evidence type="ECO:0000256" key="1">
    <source>
        <dbReference type="ARBA" id="ARBA00004496"/>
    </source>
</evidence>
<evidence type="ECO:0000259" key="6">
    <source>
        <dbReference type="PROSITE" id="PS51350"/>
    </source>
</evidence>
<feature type="domain" description="HPr" evidence="6">
    <location>
        <begin position="29"/>
        <end position="116"/>
    </location>
</feature>
<dbReference type="PANTHER" id="PTHR33705:SF2">
    <property type="entry name" value="PHOSPHOCARRIER PROTEIN NPR"/>
    <property type="match status" value="1"/>
</dbReference>
<dbReference type="PRINTS" id="PR00107">
    <property type="entry name" value="PHOSPHOCPHPR"/>
</dbReference>
<dbReference type="Proteomes" id="UP000192656">
    <property type="component" value="Unassembled WGS sequence"/>
</dbReference>
<accession>A0A1W2EGV7</accession>
<dbReference type="STRING" id="937218.SAMN06297251_12540"/>
<evidence type="ECO:0000313" key="7">
    <source>
        <dbReference type="EMBL" id="SMD08960.1"/>
    </source>
</evidence>
<dbReference type="CDD" id="cd00367">
    <property type="entry name" value="PTS-HPr_like"/>
    <property type="match status" value="1"/>
</dbReference>
<keyword evidence="3" id="KW-0963">Cytoplasm</keyword>
<name>A0A1W2EGV7_9HYPH</name>
<keyword evidence="8" id="KW-1185">Reference proteome</keyword>
<reference evidence="7 8" key="1">
    <citation type="submission" date="2017-04" db="EMBL/GenBank/DDBJ databases">
        <authorList>
            <person name="Afonso C.L."/>
            <person name="Miller P.J."/>
            <person name="Scott M.A."/>
            <person name="Spackman E."/>
            <person name="Goraichik I."/>
            <person name="Dimitrov K.M."/>
            <person name="Suarez D.L."/>
            <person name="Swayne D.E."/>
        </authorList>
    </citation>
    <scope>NUCLEOTIDE SEQUENCE [LARGE SCALE GENOMIC DNA]</scope>
    <source>
        <strain evidence="7 8">CGMCC 1.10972</strain>
    </source>
</reference>
<dbReference type="GO" id="GO:0009401">
    <property type="term" value="P:phosphoenolpyruvate-dependent sugar phosphotransferase system"/>
    <property type="evidence" value="ECO:0007669"/>
    <property type="project" value="UniProtKB-KW"/>
</dbReference>
<protein>
    <submittedName>
        <fullName evidence="7">Phosphocarrier protein</fullName>
    </submittedName>
</protein>
<proteinExistence type="inferred from homology"/>
<sequence length="117" mass="12216">MRSVSHSHSDEVSDEDGTSCSPGGPRSAVAERSLTICNRRGLHARASARFVQTVERYDAEVTVARDGMSVGGLSIMGLMMLAATMGSQIHVSATGAEAHAVVAALADLVADRFGEEI</sequence>
<dbReference type="EMBL" id="FWXR01000025">
    <property type="protein sequence ID" value="SMD08960.1"/>
    <property type="molecule type" value="Genomic_DNA"/>
</dbReference>
<dbReference type="InterPro" id="IPR000032">
    <property type="entry name" value="HPr-like"/>
</dbReference>